<dbReference type="Gene3D" id="3.30.40.10">
    <property type="entry name" value="Zinc/RING finger domain, C3HC4 (zinc finger)"/>
    <property type="match status" value="1"/>
</dbReference>
<dbReference type="Pfam" id="PF13639">
    <property type="entry name" value="zf-RING_2"/>
    <property type="match status" value="1"/>
</dbReference>
<sequence>MDMDASTEDLRSQVLQNTLQQISSLAAGGATKCCVICLDDLVKRCEAQSCRHNNFDYLCLITWLQEQATCPLCKSDVCEVRYELGEDGKQGKVYKLPGRSGGPDTSNSQAEESLS</sequence>
<dbReference type="GO" id="GO:0008270">
    <property type="term" value="F:zinc ion binding"/>
    <property type="evidence" value="ECO:0007669"/>
    <property type="project" value="UniProtKB-KW"/>
</dbReference>
<name>A0A9X0AIT7_9HELO</name>
<reference evidence="4" key="1">
    <citation type="submission" date="2022-11" db="EMBL/GenBank/DDBJ databases">
        <title>Genome Resource of Sclerotinia nivalis Strain SnTB1, a Plant Pathogen Isolated from American Ginseng.</title>
        <authorList>
            <person name="Fan S."/>
        </authorList>
    </citation>
    <scope>NUCLEOTIDE SEQUENCE</scope>
    <source>
        <strain evidence="4">SnTB1</strain>
    </source>
</reference>
<dbReference type="SUPFAM" id="SSF57850">
    <property type="entry name" value="RING/U-box"/>
    <property type="match status" value="1"/>
</dbReference>
<protein>
    <recommendedName>
        <fullName evidence="3">RING-type domain-containing protein</fullName>
    </recommendedName>
</protein>
<dbReference type="EMBL" id="JAPEIS010000008">
    <property type="protein sequence ID" value="KAJ8063596.1"/>
    <property type="molecule type" value="Genomic_DNA"/>
</dbReference>
<keyword evidence="1" id="KW-0862">Zinc</keyword>
<dbReference type="InterPro" id="IPR013083">
    <property type="entry name" value="Znf_RING/FYVE/PHD"/>
</dbReference>
<accession>A0A9X0AIT7</accession>
<dbReference type="Proteomes" id="UP001152300">
    <property type="component" value="Unassembled WGS sequence"/>
</dbReference>
<gene>
    <name evidence="4" type="ORF">OCU04_007465</name>
</gene>
<comment type="caution">
    <text evidence="4">The sequence shown here is derived from an EMBL/GenBank/DDBJ whole genome shotgun (WGS) entry which is preliminary data.</text>
</comment>
<evidence type="ECO:0000313" key="4">
    <source>
        <dbReference type="EMBL" id="KAJ8063596.1"/>
    </source>
</evidence>
<keyword evidence="5" id="KW-1185">Reference proteome</keyword>
<feature type="compositionally biased region" description="Polar residues" evidence="2">
    <location>
        <begin position="103"/>
        <end position="115"/>
    </location>
</feature>
<proteinExistence type="predicted"/>
<evidence type="ECO:0000256" key="2">
    <source>
        <dbReference type="SAM" id="MobiDB-lite"/>
    </source>
</evidence>
<evidence type="ECO:0000259" key="3">
    <source>
        <dbReference type="PROSITE" id="PS50089"/>
    </source>
</evidence>
<keyword evidence="1" id="KW-0863">Zinc-finger</keyword>
<evidence type="ECO:0000256" key="1">
    <source>
        <dbReference type="PROSITE-ProRule" id="PRU00175"/>
    </source>
</evidence>
<dbReference type="OrthoDB" id="444265at2759"/>
<organism evidence="4 5">
    <name type="scientific">Sclerotinia nivalis</name>
    <dbReference type="NCBI Taxonomy" id="352851"/>
    <lineage>
        <taxon>Eukaryota</taxon>
        <taxon>Fungi</taxon>
        <taxon>Dikarya</taxon>
        <taxon>Ascomycota</taxon>
        <taxon>Pezizomycotina</taxon>
        <taxon>Leotiomycetes</taxon>
        <taxon>Helotiales</taxon>
        <taxon>Sclerotiniaceae</taxon>
        <taxon>Sclerotinia</taxon>
    </lineage>
</organism>
<dbReference type="PROSITE" id="PS50089">
    <property type="entry name" value="ZF_RING_2"/>
    <property type="match status" value="1"/>
</dbReference>
<dbReference type="InterPro" id="IPR001841">
    <property type="entry name" value="Znf_RING"/>
</dbReference>
<feature type="domain" description="RING-type" evidence="3">
    <location>
        <begin position="34"/>
        <end position="74"/>
    </location>
</feature>
<evidence type="ECO:0000313" key="5">
    <source>
        <dbReference type="Proteomes" id="UP001152300"/>
    </source>
</evidence>
<feature type="region of interest" description="Disordered" evidence="2">
    <location>
        <begin position="90"/>
        <end position="115"/>
    </location>
</feature>
<keyword evidence="1" id="KW-0479">Metal-binding</keyword>
<dbReference type="AlphaFoldDB" id="A0A9X0AIT7"/>